<dbReference type="eggNOG" id="COG2205">
    <property type="taxonomic scope" value="Bacteria"/>
</dbReference>
<dbReference type="CDD" id="cd00082">
    <property type="entry name" value="HisKA"/>
    <property type="match status" value="1"/>
</dbReference>
<feature type="region of interest" description="Disordered" evidence="11">
    <location>
        <begin position="81"/>
        <end position="142"/>
    </location>
</feature>
<evidence type="ECO:0000256" key="7">
    <source>
        <dbReference type="ARBA" id="ARBA00022777"/>
    </source>
</evidence>
<evidence type="ECO:0000313" key="15">
    <source>
        <dbReference type="EMBL" id="ACU36566.1"/>
    </source>
</evidence>
<dbReference type="CDD" id="cd00075">
    <property type="entry name" value="HATPase"/>
    <property type="match status" value="1"/>
</dbReference>
<dbReference type="SUPFAM" id="SSF55874">
    <property type="entry name" value="ATPase domain of HSP90 chaperone/DNA topoisomerase II/histidine kinase"/>
    <property type="match status" value="1"/>
</dbReference>
<sequence>MTGRDPAPAPNPDDVPRPSRLVDRLSLRSRFALLAAAAAALVVVGVAGASWFLVRVRLNQQFDDQLRASAELAARSASAQDALSVLRSDTPQRRGPGGPGGRRSDLVVQFVSGSGEATSAGGPRFPVTQEARGLAEGSRSQVEETEIGRDRYRVWTVAHDGGLVQVARDAEGIEATLRVLGLLHGAVGLVGVLVAAVLGRSVARTALRPVDALTAGAERVARTQDLTARMPVAGRGELARLAEAFNAMLSALAESRSAQRRLVEDAGHELRTPLTSLRANVELLLHAENSGRALPEADRRRLLADLEAQSVELTALVAELVELAKQDREPERFEPVELSDVVAAAVARARARAQHVAVEADLAPVPVLGDAASLERAVLNLLDNAVKWSPPGGVVRVSSQAGEDAVVEVSDAGPGIADEDLPHVFERFYRASAARALPGSGLGLAIVARAAAAHGGAVWAGRSPEGGALLRLTLPLLSHPNTGVLSPSSHEDQAPWGTTATGAGVSRDPGGLPTPDQPGPAQRQESEPR</sequence>
<dbReference type="Gene3D" id="3.30.565.10">
    <property type="entry name" value="Histidine kinase-like ATPase, C-terminal domain"/>
    <property type="match status" value="1"/>
</dbReference>
<keyword evidence="9" id="KW-0902">Two-component regulatory system</keyword>
<evidence type="ECO:0000256" key="12">
    <source>
        <dbReference type="SAM" id="Phobius"/>
    </source>
</evidence>
<evidence type="ECO:0000256" key="10">
    <source>
        <dbReference type="ARBA" id="ARBA00023136"/>
    </source>
</evidence>
<name>C6WMN7_ACTMD</name>
<dbReference type="InterPro" id="IPR036097">
    <property type="entry name" value="HisK_dim/P_sf"/>
</dbReference>
<keyword evidence="16" id="KW-1185">Reference proteome</keyword>
<dbReference type="EMBL" id="CP001630">
    <property type="protein sequence ID" value="ACU36566.1"/>
    <property type="molecule type" value="Genomic_DNA"/>
</dbReference>
<dbReference type="Gene3D" id="1.10.287.130">
    <property type="match status" value="1"/>
</dbReference>
<dbReference type="STRING" id="446462.Amir_2631"/>
<evidence type="ECO:0000256" key="4">
    <source>
        <dbReference type="ARBA" id="ARBA00022553"/>
    </source>
</evidence>
<keyword evidence="6 12" id="KW-0812">Transmembrane</keyword>
<evidence type="ECO:0000256" key="8">
    <source>
        <dbReference type="ARBA" id="ARBA00022989"/>
    </source>
</evidence>
<dbReference type="InterPro" id="IPR003594">
    <property type="entry name" value="HATPase_dom"/>
</dbReference>
<dbReference type="HOGENOM" id="CLU_000445_89_6_11"/>
<feature type="region of interest" description="Disordered" evidence="11">
    <location>
        <begin position="483"/>
        <end position="529"/>
    </location>
</feature>
<dbReference type="SUPFAM" id="SSF47384">
    <property type="entry name" value="Homodimeric domain of signal transducing histidine kinase"/>
    <property type="match status" value="1"/>
</dbReference>
<dbReference type="SMART" id="SM00388">
    <property type="entry name" value="HisKA"/>
    <property type="match status" value="1"/>
</dbReference>
<keyword evidence="7 15" id="KW-0418">Kinase</keyword>
<organism evidence="15 16">
    <name type="scientific">Actinosynnema mirum (strain ATCC 29888 / DSM 43827 / JCM 3225 / NBRC 14064 / NCIMB 13271 / NRRL B-12336 / IMRU 3971 / 101)</name>
    <dbReference type="NCBI Taxonomy" id="446462"/>
    <lineage>
        <taxon>Bacteria</taxon>
        <taxon>Bacillati</taxon>
        <taxon>Actinomycetota</taxon>
        <taxon>Actinomycetes</taxon>
        <taxon>Pseudonocardiales</taxon>
        <taxon>Pseudonocardiaceae</taxon>
        <taxon>Actinosynnema</taxon>
    </lineage>
</organism>
<keyword evidence="4" id="KW-0597">Phosphoprotein</keyword>
<dbReference type="Proteomes" id="UP000002213">
    <property type="component" value="Chromosome"/>
</dbReference>
<comment type="subcellular location">
    <subcellularLocation>
        <location evidence="2">Cell membrane</location>
    </subcellularLocation>
</comment>
<reference evidence="15 16" key="1">
    <citation type="journal article" date="2009" name="Stand. Genomic Sci.">
        <title>Complete genome sequence of Actinosynnema mirum type strain (101).</title>
        <authorList>
            <person name="Land M."/>
            <person name="Lapidus A."/>
            <person name="Mayilraj S."/>
            <person name="Chen F."/>
            <person name="Copeland A."/>
            <person name="Del Rio T.G."/>
            <person name="Nolan M."/>
            <person name="Lucas S."/>
            <person name="Tice H."/>
            <person name="Cheng J.F."/>
            <person name="Chertkov O."/>
            <person name="Bruce D."/>
            <person name="Goodwin L."/>
            <person name="Pitluck S."/>
            <person name="Rohde M."/>
            <person name="Goker M."/>
            <person name="Pati A."/>
            <person name="Ivanova N."/>
            <person name="Mavromatis K."/>
            <person name="Chen A."/>
            <person name="Palaniappan K."/>
            <person name="Hauser L."/>
            <person name="Chang Y.J."/>
            <person name="Jeffries C.C."/>
            <person name="Brettin T."/>
            <person name="Detter J.C."/>
            <person name="Han C."/>
            <person name="Chain P."/>
            <person name="Tindall B.J."/>
            <person name="Bristow J."/>
            <person name="Eisen J.A."/>
            <person name="Markowitz V."/>
            <person name="Hugenholtz P."/>
            <person name="Kyrpides N.C."/>
            <person name="Klenk H.P."/>
        </authorList>
    </citation>
    <scope>NUCLEOTIDE SEQUENCE [LARGE SCALE GENOMIC DNA]</scope>
    <source>
        <strain evidence="16">ATCC 29888 / DSM 43827 / JCM 3225 / NBRC 14064 / NCIMB 13271 / NRRL B-12336 / IMRU 3971 / 101</strain>
    </source>
</reference>
<evidence type="ECO:0000256" key="11">
    <source>
        <dbReference type="SAM" id="MobiDB-lite"/>
    </source>
</evidence>
<dbReference type="PRINTS" id="PR00344">
    <property type="entry name" value="BCTRLSENSOR"/>
</dbReference>
<keyword evidence="8 12" id="KW-1133">Transmembrane helix</keyword>
<dbReference type="Pfam" id="PF02518">
    <property type="entry name" value="HATPase_c"/>
    <property type="match status" value="1"/>
</dbReference>
<dbReference type="EC" id="2.7.13.3" evidence="3"/>
<evidence type="ECO:0000259" key="13">
    <source>
        <dbReference type="PROSITE" id="PS50109"/>
    </source>
</evidence>
<dbReference type="SMART" id="SM00387">
    <property type="entry name" value="HATPase_c"/>
    <property type="match status" value="1"/>
</dbReference>
<proteinExistence type="predicted"/>
<dbReference type="Pfam" id="PF00672">
    <property type="entry name" value="HAMP"/>
    <property type="match status" value="1"/>
</dbReference>
<evidence type="ECO:0000259" key="14">
    <source>
        <dbReference type="PROSITE" id="PS50885"/>
    </source>
</evidence>
<dbReference type="InterPro" id="IPR004358">
    <property type="entry name" value="Sig_transdc_His_kin-like_C"/>
</dbReference>
<dbReference type="Gene3D" id="6.10.340.10">
    <property type="match status" value="1"/>
</dbReference>
<evidence type="ECO:0000256" key="2">
    <source>
        <dbReference type="ARBA" id="ARBA00004236"/>
    </source>
</evidence>
<dbReference type="SMART" id="SM00304">
    <property type="entry name" value="HAMP"/>
    <property type="match status" value="1"/>
</dbReference>
<protein>
    <recommendedName>
        <fullName evidence="3">histidine kinase</fullName>
        <ecNumber evidence="3">2.7.13.3</ecNumber>
    </recommendedName>
</protein>
<dbReference type="InterPro" id="IPR050428">
    <property type="entry name" value="TCS_sensor_his_kinase"/>
</dbReference>
<dbReference type="GO" id="GO:0000155">
    <property type="term" value="F:phosphorelay sensor kinase activity"/>
    <property type="evidence" value="ECO:0007669"/>
    <property type="project" value="InterPro"/>
</dbReference>
<evidence type="ECO:0000256" key="1">
    <source>
        <dbReference type="ARBA" id="ARBA00000085"/>
    </source>
</evidence>
<dbReference type="InterPro" id="IPR003660">
    <property type="entry name" value="HAMP_dom"/>
</dbReference>
<dbReference type="InterPro" id="IPR005467">
    <property type="entry name" value="His_kinase_dom"/>
</dbReference>
<evidence type="ECO:0000256" key="9">
    <source>
        <dbReference type="ARBA" id="ARBA00023012"/>
    </source>
</evidence>
<evidence type="ECO:0000256" key="5">
    <source>
        <dbReference type="ARBA" id="ARBA00022679"/>
    </source>
</evidence>
<dbReference type="PANTHER" id="PTHR45436">
    <property type="entry name" value="SENSOR HISTIDINE KINASE YKOH"/>
    <property type="match status" value="1"/>
</dbReference>
<dbReference type="InterPro" id="IPR003661">
    <property type="entry name" value="HisK_dim/P_dom"/>
</dbReference>
<dbReference type="PANTHER" id="PTHR45436:SF5">
    <property type="entry name" value="SENSOR HISTIDINE KINASE TRCS"/>
    <property type="match status" value="1"/>
</dbReference>
<comment type="catalytic activity">
    <reaction evidence="1">
        <text>ATP + protein L-histidine = ADP + protein N-phospho-L-histidine.</text>
        <dbReference type="EC" id="2.7.13.3"/>
    </reaction>
</comment>
<dbReference type="KEGG" id="ami:Amir_2631"/>
<feature type="domain" description="HAMP" evidence="14">
    <location>
        <begin position="204"/>
        <end position="257"/>
    </location>
</feature>
<dbReference type="GO" id="GO:0005886">
    <property type="term" value="C:plasma membrane"/>
    <property type="evidence" value="ECO:0007669"/>
    <property type="project" value="UniProtKB-SubCell"/>
</dbReference>
<keyword evidence="10 12" id="KW-0472">Membrane</keyword>
<feature type="domain" description="Histidine kinase" evidence="13">
    <location>
        <begin position="265"/>
        <end position="478"/>
    </location>
</feature>
<dbReference type="Pfam" id="PF00512">
    <property type="entry name" value="HisKA"/>
    <property type="match status" value="1"/>
</dbReference>
<dbReference type="PROSITE" id="PS50109">
    <property type="entry name" value="HIS_KIN"/>
    <property type="match status" value="1"/>
</dbReference>
<dbReference type="InterPro" id="IPR036890">
    <property type="entry name" value="HATPase_C_sf"/>
</dbReference>
<evidence type="ECO:0000256" key="6">
    <source>
        <dbReference type="ARBA" id="ARBA00022692"/>
    </source>
</evidence>
<dbReference type="SUPFAM" id="SSF158472">
    <property type="entry name" value="HAMP domain-like"/>
    <property type="match status" value="1"/>
</dbReference>
<dbReference type="PROSITE" id="PS50885">
    <property type="entry name" value="HAMP"/>
    <property type="match status" value="1"/>
</dbReference>
<evidence type="ECO:0000313" key="16">
    <source>
        <dbReference type="Proteomes" id="UP000002213"/>
    </source>
</evidence>
<evidence type="ECO:0000256" key="3">
    <source>
        <dbReference type="ARBA" id="ARBA00012438"/>
    </source>
</evidence>
<feature type="transmembrane region" description="Helical" evidence="12">
    <location>
        <begin position="31"/>
        <end position="54"/>
    </location>
</feature>
<dbReference type="AlphaFoldDB" id="C6WMN7"/>
<gene>
    <name evidence="15" type="ordered locus">Amir_2631</name>
</gene>
<feature type="transmembrane region" description="Helical" evidence="12">
    <location>
        <begin position="177"/>
        <end position="198"/>
    </location>
</feature>
<dbReference type="RefSeq" id="WP_015801455.1">
    <property type="nucleotide sequence ID" value="NC_013093.1"/>
</dbReference>
<accession>C6WMN7</accession>
<keyword evidence="5" id="KW-0808">Transferase</keyword>
<dbReference type="CDD" id="cd06225">
    <property type="entry name" value="HAMP"/>
    <property type="match status" value="1"/>
</dbReference>